<dbReference type="Proteomes" id="UP001065298">
    <property type="component" value="Chromosome 1"/>
</dbReference>
<comment type="caution">
    <text evidence="1">The sequence shown here is derived from an EMBL/GenBank/DDBJ whole genome shotgun (WGS) entry which is preliminary data.</text>
</comment>
<protein>
    <submittedName>
        <fullName evidence="1">Uncharacterized protein</fullName>
    </submittedName>
</protein>
<evidence type="ECO:0000313" key="2">
    <source>
        <dbReference type="Proteomes" id="UP001065298"/>
    </source>
</evidence>
<dbReference type="EMBL" id="CM046503">
    <property type="protein sequence ID" value="KAI8684391.1"/>
    <property type="molecule type" value="Genomic_DNA"/>
</dbReference>
<proteinExistence type="predicted"/>
<accession>A0ACC0REK7</accession>
<sequence length="396" mass="41816">MEAVTETRIKDDAKELAAEPSGSGGGGGGGLEGESPEESGTATTGTAAAARTDKGGMPGDNSGQNQGGGLGGTGGGQSTTYVEFPRGEHYVPVYYMSDGHAAIEYSTNDIVLKNIYWQTTGSGGNKIANAVYKSGDDNPELTKGFQQVTDHELTLLLDEAILKGYFDKTMEILVDWESEDKKFTGNTRSLYFTVSNKSQPDTTLQEKIEASASSEVSLETTTAATATSSASATDSASDSSGGGGGLSTGAKAGIAVGAVIGGLLIIGALAFFLLRRRRRSKQLGEDYTSQQAYTVDKETHGRATDSPNSPYSDENQVQPVALQNISHDHEEQTARGTPTPNNLPRTSTGSRNAPTPQGMSSNVAHLVEDGMTAEEIRRLEEEERELDDEIERAARR</sequence>
<gene>
    <name evidence="1" type="ORF">NCS57_00105100</name>
</gene>
<reference evidence="1" key="1">
    <citation type="submission" date="2022-06" db="EMBL/GenBank/DDBJ databases">
        <title>Fusarium solani species complex genomes reveal bases of compartmentalisation and animal pathogenesis.</title>
        <authorList>
            <person name="Tsai I.J."/>
        </authorList>
    </citation>
    <scope>NUCLEOTIDE SEQUENCE</scope>
    <source>
        <strain evidence="1">Fu6.1</strain>
    </source>
</reference>
<organism evidence="1 2">
    <name type="scientific">Fusarium keratoplasticum</name>
    <dbReference type="NCBI Taxonomy" id="1328300"/>
    <lineage>
        <taxon>Eukaryota</taxon>
        <taxon>Fungi</taxon>
        <taxon>Dikarya</taxon>
        <taxon>Ascomycota</taxon>
        <taxon>Pezizomycotina</taxon>
        <taxon>Sordariomycetes</taxon>
        <taxon>Hypocreomycetidae</taxon>
        <taxon>Hypocreales</taxon>
        <taxon>Nectriaceae</taxon>
        <taxon>Fusarium</taxon>
        <taxon>Fusarium solani species complex</taxon>
    </lineage>
</organism>
<name>A0ACC0REK7_9HYPO</name>
<evidence type="ECO:0000313" key="1">
    <source>
        <dbReference type="EMBL" id="KAI8684391.1"/>
    </source>
</evidence>
<keyword evidence="2" id="KW-1185">Reference proteome</keyword>